<reference evidence="2" key="1">
    <citation type="submission" date="2020-05" db="EMBL/GenBank/DDBJ databases">
        <title>Mycena genomes resolve the evolution of fungal bioluminescence.</title>
        <authorList>
            <person name="Tsai I.J."/>
        </authorList>
    </citation>
    <scope>NUCLEOTIDE SEQUENCE</scope>
    <source>
        <strain evidence="2">160909Yilan</strain>
    </source>
</reference>
<dbReference type="InterPro" id="IPR035992">
    <property type="entry name" value="Ricin_B-like_lectins"/>
</dbReference>
<name>A0A8H6XYU2_9AGAR</name>
<accession>A0A8H6XYU2</accession>
<evidence type="ECO:0000256" key="1">
    <source>
        <dbReference type="SAM" id="SignalP"/>
    </source>
</evidence>
<evidence type="ECO:0000313" key="3">
    <source>
        <dbReference type="Proteomes" id="UP000623467"/>
    </source>
</evidence>
<proteinExistence type="predicted"/>
<keyword evidence="3" id="KW-1185">Reference proteome</keyword>
<dbReference type="EMBL" id="JACAZH010000014">
    <property type="protein sequence ID" value="KAF7350838.1"/>
    <property type="molecule type" value="Genomic_DNA"/>
</dbReference>
<feature type="signal peptide" evidence="1">
    <location>
        <begin position="1"/>
        <end position="18"/>
    </location>
</feature>
<keyword evidence="1" id="KW-0732">Signal</keyword>
<dbReference type="SUPFAM" id="SSF50370">
    <property type="entry name" value="Ricin B-like lectins"/>
    <property type="match status" value="1"/>
</dbReference>
<sequence length="194" mass="21050">MFSKFLALGLGALAFVRAAPALSFQTPLLSCSVNLDAVLTTVSLFVTTHNTHHPSSLSPPVKSLDGGQYMFYNEAFGDRPLRVFAEDEAVWVGPEDPGDYARWSFTPSGNRGSEEYTINNIGSGTRAKIEKGMIYSTIGQGDSFIIAPAGEGMSTIQVPNDDKVWTVTPGGSKSNVFLRTGRRVNESLWRIVQV</sequence>
<dbReference type="AlphaFoldDB" id="A0A8H6XYU2"/>
<protein>
    <submittedName>
        <fullName evidence="2">Uncharacterized protein</fullName>
    </submittedName>
</protein>
<dbReference type="Proteomes" id="UP000623467">
    <property type="component" value="Unassembled WGS sequence"/>
</dbReference>
<comment type="caution">
    <text evidence="2">The sequence shown here is derived from an EMBL/GenBank/DDBJ whole genome shotgun (WGS) entry which is preliminary data.</text>
</comment>
<feature type="chain" id="PRO_5034411175" evidence="1">
    <location>
        <begin position="19"/>
        <end position="194"/>
    </location>
</feature>
<dbReference type="OrthoDB" id="2972047at2759"/>
<dbReference type="Gene3D" id="2.80.10.50">
    <property type="match status" value="1"/>
</dbReference>
<gene>
    <name evidence="2" type="ORF">MSAN_01645800</name>
</gene>
<evidence type="ECO:0000313" key="2">
    <source>
        <dbReference type="EMBL" id="KAF7350838.1"/>
    </source>
</evidence>
<organism evidence="2 3">
    <name type="scientific">Mycena sanguinolenta</name>
    <dbReference type="NCBI Taxonomy" id="230812"/>
    <lineage>
        <taxon>Eukaryota</taxon>
        <taxon>Fungi</taxon>
        <taxon>Dikarya</taxon>
        <taxon>Basidiomycota</taxon>
        <taxon>Agaricomycotina</taxon>
        <taxon>Agaricomycetes</taxon>
        <taxon>Agaricomycetidae</taxon>
        <taxon>Agaricales</taxon>
        <taxon>Marasmiineae</taxon>
        <taxon>Mycenaceae</taxon>
        <taxon>Mycena</taxon>
    </lineage>
</organism>